<proteinExistence type="predicted"/>
<sequence>MKKKGKEEDEKEDEEEVILGNLKLRVLLVRDPSEEILLLWALQQPALAKQNQFVDQTAVRFHIDACGYNLCILQAPSCLSASGVTGGVMWDSGVILAKFLEHAVDAQLLHLQGKKCLELGAGCGLVGCVATLLGAQVVFTDLPDRLRLLHKNVNENLSSFMTSNVASIMDLKWGDEIPSNLFKPSLDYVFASDVVYNEDVVPELLSSIRGLCSPQTTVLIAGELRNDSVLERFLELALKDFQIGRIQETSWHPSYRSQRVAIFVMPLGQGEGGDSSVILYELNERGHYCGSDQMEIMLKNFSDYYAKRKIAGDFSVSLSCLRGHGHLYCSNQYGKMIHGWPKTIRF</sequence>
<evidence type="ECO:0000313" key="1">
    <source>
        <dbReference type="EMBL" id="KAJ7517358.1"/>
    </source>
</evidence>
<evidence type="ECO:0000313" key="2">
    <source>
        <dbReference type="Proteomes" id="UP001162992"/>
    </source>
</evidence>
<reference evidence="2" key="1">
    <citation type="journal article" date="2024" name="Proc. Natl. Acad. Sci. U.S.A.">
        <title>Extraordinary preservation of gene collinearity over three hundred million years revealed in homosporous lycophytes.</title>
        <authorList>
            <person name="Li C."/>
            <person name="Wickell D."/>
            <person name="Kuo L.Y."/>
            <person name="Chen X."/>
            <person name="Nie B."/>
            <person name="Liao X."/>
            <person name="Peng D."/>
            <person name="Ji J."/>
            <person name="Jenkins J."/>
            <person name="Williams M."/>
            <person name="Shu S."/>
            <person name="Plott C."/>
            <person name="Barry K."/>
            <person name="Rajasekar S."/>
            <person name="Grimwood J."/>
            <person name="Han X."/>
            <person name="Sun S."/>
            <person name="Hou Z."/>
            <person name="He W."/>
            <person name="Dai G."/>
            <person name="Sun C."/>
            <person name="Schmutz J."/>
            <person name="Leebens-Mack J.H."/>
            <person name="Li F.W."/>
            <person name="Wang L."/>
        </authorList>
    </citation>
    <scope>NUCLEOTIDE SEQUENCE [LARGE SCALE GENOMIC DNA]</scope>
    <source>
        <strain evidence="2">cv. PW_Plant_1</strain>
    </source>
</reference>
<protein>
    <submittedName>
        <fullName evidence="1">Uncharacterized protein</fullName>
    </submittedName>
</protein>
<keyword evidence="2" id="KW-1185">Reference proteome</keyword>
<dbReference type="Proteomes" id="UP001162992">
    <property type="component" value="Chromosome 21"/>
</dbReference>
<accession>A0ACC2AIJ7</accession>
<dbReference type="EMBL" id="CM055112">
    <property type="protein sequence ID" value="KAJ7517358.1"/>
    <property type="molecule type" value="Genomic_DNA"/>
</dbReference>
<name>A0ACC2AIJ7_DIPCM</name>
<comment type="caution">
    <text evidence="1">The sequence shown here is derived from an EMBL/GenBank/DDBJ whole genome shotgun (WGS) entry which is preliminary data.</text>
</comment>
<organism evidence="1 2">
    <name type="scientific">Diphasiastrum complanatum</name>
    <name type="common">Issler's clubmoss</name>
    <name type="synonym">Lycopodium complanatum</name>
    <dbReference type="NCBI Taxonomy" id="34168"/>
    <lineage>
        <taxon>Eukaryota</taxon>
        <taxon>Viridiplantae</taxon>
        <taxon>Streptophyta</taxon>
        <taxon>Embryophyta</taxon>
        <taxon>Tracheophyta</taxon>
        <taxon>Lycopodiopsida</taxon>
        <taxon>Lycopodiales</taxon>
        <taxon>Lycopodiaceae</taxon>
        <taxon>Lycopodioideae</taxon>
        <taxon>Diphasiastrum</taxon>
    </lineage>
</organism>
<gene>
    <name evidence="1" type="ORF">O6H91_21G020500</name>
</gene>